<feature type="compositionally biased region" description="Basic residues" evidence="1">
    <location>
        <begin position="1"/>
        <end position="18"/>
    </location>
</feature>
<evidence type="ECO:0000256" key="1">
    <source>
        <dbReference type="SAM" id="MobiDB-lite"/>
    </source>
</evidence>
<dbReference type="Proteomes" id="UP000828251">
    <property type="component" value="Unassembled WGS sequence"/>
</dbReference>
<protein>
    <submittedName>
        <fullName evidence="2">Uncharacterized protein</fullName>
    </submittedName>
</protein>
<evidence type="ECO:0000313" key="3">
    <source>
        <dbReference type="Proteomes" id="UP000828251"/>
    </source>
</evidence>
<comment type="caution">
    <text evidence="2">The sequence shown here is derived from an EMBL/GenBank/DDBJ whole genome shotgun (WGS) entry which is preliminary data.</text>
</comment>
<reference evidence="2 3" key="1">
    <citation type="journal article" date="2021" name="Plant Biotechnol. J.">
        <title>Multi-omics assisted identification of the key and species-specific regulatory components of drought-tolerant mechanisms in Gossypium stocksii.</title>
        <authorList>
            <person name="Yu D."/>
            <person name="Ke L."/>
            <person name="Zhang D."/>
            <person name="Wu Y."/>
            <person name="Sun Y."/>
            <person name="Mei J."/>
            <person name="Sun J."/>
            <person name="Sun Y."/>
        </authorList>
    </citation>
    <scope>NUCLEOTIDE SEQUENCE [LARGE SCALE GENOMIC DNA]</scope>
    <source>
        <strain evidence="3">cv. E1</strain>
        <tissue evidence="2">Leaf</tissue>
    </source>
</reference>
<dbReference type="AlphaFoldDB" id="A0A9D4A725"/>
<keyword evidence="3" id="KW-1185">Reference proteome</keyword>
<gene>
    <name evidence="2" type="ORF">J1N35_018855</name>
</gene>
<proteinExistence type="predicted"/>
<feature type="compositionally biased region" description="Acidic residues" evidence="1">
    <location>
        <begin position="75"/>
        <end position="86"/>
    </location>
</feature>
<accession>A0A9D4A725</accession>
<name>A0A9D4A725_9ROSI</name>
<dbReference type="EMBL" id="JAIQCV010000006">
    <property type="protein sequence ID" value="KAH1091598.1"/>
    <property type="molecule type" value="Genomic_DNA"/>
</dbReference>
<evidence type="ECO:0000313" key="2">
    <source>
        <dbReference type="EMBL" id="KAH1091598.1"/>
    </source>
</evidence>
<feature type="region of interest" description="Disordered" evidence="1">
    <location>
        <begin position="1"/>
        <end position="22"/>
    </location>
</feature>
<feature type="region of interest" description="Disordered" evidence="1">
    <location>
        <begin position="58"/>
        <end position="118"/>
    </location>
</feature>
<sequence length="118" mass="13576">MTIQGKKRQKKRKGKAHTSRMTGLTNIPISEWETHWMQDMKGILVRIEEYNRWSTPTPLSNMFKRFPSPGKEGVSDDDEDDEDEETPIAPLDYEQIFHPDHSSTKGVVIHDPSQHSSA</sequence>
<organism evidence="2 3">
    <name type="scientific">Gossypium stocksii</name>
    <dbReference type="NCBI Taxonomy" id="47602"/>
    <lineage>
        <taxon>Eukaryota</taxon>
        <taxon>Viridiplantae</taxon>
        <taxon>Streptophyta</taxon>
        <taxon>Embryophyta</taxon>
        <taxon>Tracheophyta</taxon>
        <taxon>Spermatophyta</taxon>
        <taxon>Magnoliopsida</taxon>
        <taxon>eudicotyledons</taxon>
        <taxon>Gunneridae</taxon>
        <taxon>Pentapetalae</taxon>
        <taxon>rosids</taxon>
        <taxon>malvids</taxon>
        <taxon>Malvales</taxon>
        <taxon>Malvaceae</taxon>
        <taxon>Malvoideae</taxon>
        <taxon>Gossypium</taxon>
    </lineage>
</organism>